<reference evidence="2" key="1">
    <citation type="submission" date="2012-05" db="EMBL/GenBank/DDBJ databases">
        <authorList>
            <person name="Krishnakumar V."/>
            <person name="Cheung F."/>
            <person name="Xiao Y."/>
            <person name="Chan A."/>
            <person name="Moskal W.A."/>
            <person name="Town C.D."/>
        </authorList>
    </citation>
    <scope>NUCLEOTIDE SEQUENCE</scope>
</reference>
<organism evidence="2">
    <name type="scientific">Medicago truncatula</name>
    <name type="common">Barrel medic</name>
    <name type="synonym">Medicago tribuloides</name>
    <dbReference type="NCBI Taxonomy" id="3880"/>
    <lineage>
        <taxon>Eukaryota</taxon>
        <taxon>Viridiplantae</taxon>
        <taxon>Streptophyta</taxon>
        <taxon>Embryophyta</taxon>
        <taxon>Tracheophyta</taxon>
        <taxon>Spermatophyta</taxon>
        <taxon>Magnoliopsida</taxon>
        <taxon>eudicotyledons</taxon>
        <taxon>Gunneridae</taxon>
        <taxon>Pentapetalae</taxon>
        <taxon>rosids</taxon>
        <taxon>fabids</taxon>
        <taxon>Fabales</taxon>
        <taxon>Fabaceae</taxon>
        <taxon>Papilionoideae</taxon>
        <taxon>50 kb inversion clade</taxon>
        <taxon>NPAAA clade</taxon>
        <taxon>Hologalegina</taxon>
        <taxon>IRL clade</taxon>
        <taxon>Trifolieae</taxon>
        <taxon>Medicago</taxon>
    </lineage>
</organism>
<keyword evidence="1" id="KW-1133">Transmembrane helix</keyword>
<sequence length="60" mass="6774">MVLLILNVMSTGSVYGTQLLGKYLQKLVVFVIFIVSSSIVVVIIPPELLKWLRHVTFMII</sequence>
<evidence type="ECO:0000256" key="1">
    <source>
        <dbReference type="SAM" id="Phobius"/>
    </source>
</evidence>
<name>I3SD04_MEDTR</name>
<protein>
    <recommendedName>
        <fullName evidence="3">Transmembrane protein</fullName>
    </recommendedName>
</protein>
<keyword evidence="1" id="KW-0812">Transmembrane</keyword>
<evidence type="ECO:0000313" key="2">
    <source>
        <dbReference type="EMBL" id="AFK38146.1"/>
    </source>
</evidence>
<feature type="transmembrane region" description="Helical" evidence="1">
    <location>
        <begin position="23"/>
        <end position="44"/>
    </location>
</feature>
<accession>I3SD04</accession>
<dbReference type="EMBL" id="BT138351">
    <property type="protein sequence ID" value="AFK38146.1"/>
    <property type="molecule type" value="mRNA"/>
</dbReference>
<dbReference type="AlphaFoldDB" id="I3SD04"/>
<evidence type="ECO:0008006" key="3">
    <source>
        <dbReference type="Google" id="ProtNLM"/>
    </source>
</evidence>
<keyword evidence="1" id="KW-0472">Membrane</keyword>
<proteinExistence type="evidence at transcript level"/>